<evidence type="ECO:0000256" key="12">
    <source>
        <dbReference type="PROSITE-ProRule" id="PRU01360"/>
    </source>
</evidence>
<dbReference type="InterPro" id="IPR039426">
    <property type="entry name" value="TonB-dep_rcpt-like"/>
</dbReference>
<sequence>MKTNVLLLALSLTLGVPAVRATPVPSFYRAEQTVTGLVQDNAGSPIAGANVLLKGSTKGSQTDAKGQFSITVPDAKAVLVFSFVGYAPQEIAVGNRSVINVTMVAVNKSLDEVVVTGVFDPRTRLETSTSVSILKTKDVERMAATSAADYLKNVPGVFVNAGRGEIANQLTTRGLTLYPNAYSYNYVSMQEDGLPVTNINYATDYYIRPDATTARIEVLRGGSAAVTGPNAPGGIFNYISKTGGEVMGGEVRAKVGLEGDGRNPYYRADFDLGGPLNKDKSLRFNLGGFYRYANGARYPGYPANNGGQVKLNLTKTYKNGTIKLYGKFLDDRNLQYSFMPTQGWAEQALPAGFNYTDSYDMPSIQMQLPRNGQTVDFDSRNKYHSTEQSIGLNWMHELGNGFSLALNTKYSNKDMLQQGSQIVSPFIPTTNIFYILPGLAGRFGTYTFTDLATGQQLGTFTRLPGQPIVAGDKNNFPGVNNQVLFMPAFMTRRAAKESMSQASVSKQLKTMRFTAGMYYGTTTQTSDGQGTGSGPGAATIQDRPHMIGISLAATDGKTYQVTNPQGFMKLDEGGQNTSYVDQTVTSVFFGHDWQIIPKLNFDWGLRYEMVSNRGWNATTIPTNTADAVTFGGFDNNPLTLYDNFGGVPATPINYNIQSRYMSYSFGLNYRLGESQSVYARVSRGGKSPDVNTLYTLTSQFLVDNNTGNTLLQNVDQYEFGYKYTSERFKLFVTPFVSRLTNVITVNNFRNVDNTSYVPPLQHNSFITKGVEIEGDVALTKRISVRASALFQNSVADQYKTWVANANGPQDDVLLDFSGNKTGGVPPVMYSLSPRYTTNKFFAILNFNYVSDRPANTPNGFMMKGYSNTDVSMGYQVSSKLGLQLNVNNLFSQYGLLEWLGSGGFPANLNRDRITPDYVKANPNDVFSGLRNMPRAYYLTATYRF</sequence>
<dbReference type="Pfam" id="PF07715">
    <property type="entry name" value="Plug"/>
    <property type="match status" value="1"/>
</dbReference>
<evidence type="ECO:0000259" key="15">
    <source>
        <dbReference type="Pfam" id="PF00593"/>
    </source>
</evidence>
<evidence type="ECO:0000256" key="1">
    <source>
        <dbReference type="ARBA" id="ARBA00004571"/>
    </source>
</evidence>
<dbReference type="SUPFAM" id="SSF56935">
    <property type="entry name" value="Porins"/>
    <property type="match status" value="1"/>
</dbReference>
<evidence type="ECO:0000256" key="10">
    <source>
        <dbReference type="ARBA" id="ARBA00023136"/>
    </source>
</evidence>
<dbReference type="PANTHER" id="PTHR32552:SF89">
    <property type="entry name" value="CATECHOLATE SIDEROPHORE RECEPTOR FIU"/>
    <property type="match status" value="1"/>
</dbReference>
<gene>
    <name evidence="17" type="ORF">HH216_17390</name>
</gene>
<evidence type="ECO:0000256" key="3">
    <source>
        <dbReference type="ARBA" id="ARBA00022452"/>
    </source>
</evidence>
<dbReference type="SUPFAM" id="SSF49464">
    <property type="entry name" value="Carboxypeptidase regulatory domain-like"/>
    <property type="match status" value="1"/>
</dbReference>
<keyword evidence="18" id="KW-1185">Reference proteome</keyword>
<dbReference type="RefSeq" id="WP_169551945.1">
    <property type="nucleotide sequence ID" value="NZ_CP051677.1"/>
</dbReference>
<dbReference type="PROSITE" id="PS52016">
    <property type="entry name" value="TONB_DEPENDENT_REC_3"/>
    <property type="match status" value="1"/>
</dbReference>
<dbReference type="Gene3D" id="2.40.170.20">
    <property type="entry name" value="TonB-dependent receptor, beta-barrel domain"/>
    <property type="match status" value="1"/>
</dbReference>
<evidence type="ECO:0000256" key="9">
    <source>
        <dbReference type="ARBA" id="ARBA00023077"/>
    </source>
</evidence>
<comment type="subcellular location">
    <subcellularLocation>
        <location evidence="1 12">Cell outer membrane</location>
        <topology evidence="1 12">Multi-pass membrane protein</topology>
    </subcellularLocation>
</comment>
<keyword evidence="8" id="KW-0406">Ion transport</keyword>
<keyword evidence="5 12" id="KW-0812">Transmembrane</keyword>
<keyword evidence="4" id="KW-0410">Iron transport</keyword>
<evidence type="ECO:0000256" key="6">
    <source>
        <dbReference type="ARBA" id="ARBA00022729"/>
    </source>
</evidence>
<evidence type="ECO:0000256" key="7">
    <source>
        <dbReference type="ARBA" id="ARBA00023004"/>
    </source>
</evidence>
<feature type="signal peptide" evidence="14">
    <location>
        <begin position="1"/>
        <end position="21"/>
    </location>
</feature>
<protein>
    <submittedName>
        <fullName evidence="17">TonB-dependent receptor</fullName>
    </submittedName>
</protein>
<accession>A0A7L5DNC4</accession>
<dbReference type="Pfam" id="PF00593">
    <property type="entry name" value="TonB_dep_Rec_b-barrel"/>
    <property type="match status" value="1"/>
</dbReference>
<dbReference type="PANTHER" id="PTHR32552">
    <property type="entry name" value="FERRICHROME IRON RECEPTOR-RELATED"/>
    <property type="match status" value="1"/>
</dbReference>
<evidence type="ECO:0000256" key="5">
    <source>
        <dbReference type="ARBA" id="ARBA00022692"/>
    </source>
</evidence>
<evidence type="ECO:0000313" key="18">
    <source>
        <dbReference type="Proteomes" id="UP000501128"/>
    </source>
</evidence>
<dbReference type="GO" id="GO:0009279">
    <property type="term" value="C:cell outer membrane"/>
    <property type="evidence" value="ECO:0007669"/>
    <property type="project" value="UniProtKB-SubCell"/>
</dbReference>
<dbReference type="EMBL" id="CP051677">
    <property type="protein sequence ID" value="QJD79984.1"/>
    <property type="molecule type" value="Genomic_DNA"/>
</dbReference>
<reference evidence="17 18" key="1">
    <citation type="submission" date="2020-04" db="EMBL/GenBank/DDBJ databases">
        <title>Genome sequencing of novel species.</title>
        <authorList>
            <person name="Heo J."/>
            <person name="Kim S.-J."/>
            <person name="Kim J.-S."/>
            <person name="Hong S.-B."/>
            <person name="Kwon S.-W."/>
        </authorList>
    </citation>
    <scope>NUCLEOTIDE SEQUENCE [LARGE SCALE GENOMIC DNA]</scope>
    <source>
        <strain evidence="17 18">CJU-R4</strain>
    </source>
</reference>
<evidence type="ECO:0000256" key="2">
    <source>
        <dbReference type="ARBA" id="ARBA00022448"/>
    </source>
</evidence>
<evidence type="ECO:0000256" key="8">
    <source>
        <dbReference type="ARBA" id="ARBA00023065"/>
    </source>
</evidence>
<evidence type="ECO:0000259" key="16">
    <source>
        <dbReference type="Pfam" id="PF07715"/>
    </source>
</evidence>
<comment type="similarity">
    <text evidence="12 13">Belongs to the TonB-dependent receptor family.</text>
</comment>
<dbReference type="InterPro" id="IPR037066">
    <property type="entry name" value="Plug_dom_sf"/>
</dbReference>
<feature type="domain" description="TonB-dependent receptor-like beta-barrel" evidence="15">
    <location>
        <begin position="371"/>
        <end position="889"/>
    </location>
</feature>
<proteinExistence type="inferred from homology"/>
<evidence type="ECO:0000256" key="4">
    <source>
        <dbReference type="ARBA" id="ARBA00022496"/>
    </source>
</evidence>
<dbReference type="GO" id="GO:0015344">
    <property type="term" value="F:siderophore uptake transmembrane transporter activity"/>
    <property type="evidence" value="ECO:0007669"/>
    <property type="project" value="TreeGrafter"/>
</dbReference>
<keyword evidence="2 12" id="KW-0813">Transport</keyword>
<dbReference type="KEGG" id="srho:HH216_17390"/>
<dbReference type="InterPro" id="IPR012910">
    <property type="entry name" value="Plug_dom"/>
</dbReference>
<name>A0A7L5DNC4_9BACT</name>
<organism evidence="17 18">
    <name type="scientific">Spirosoma rhododendri</name>
    <dbReference type="NCBI Taxonomy" id="2728024"/>
    <lineage>
        <taxon>Bacteria</taxon>
        <taxon>Pseudomonadati</taxon>
        <taxon>Bacteroidota</taxon>
        <taxon>Cytophagia</taxon>
        <taxon>Cytophagales</taxon>
        <taxon>Cytophagaceae</taxon>
        <taxon>Spirosoma</taxon>
    </lineage>
</organism>
<evidence type="ECO:0000256" key="14">
    <source>
        <dbReference type="SAM" id="SignalP"/>
    </source>
</evidence>
<dbReference type="AlphaFoldDB" id="A0A7L5DNC4"/>
<evidence type="ECO:0000256" key="11">
    <source>
        <dbReference type="ARBA" id="ARBA00023237"/>
    </source>
</evidence>
<dbReference type="InterPro" id="IPR008969">
    <property type="entry name" value="CarboxyPept-like_regulatory"/>
</dbReference>
<dbReference type="Proteomes" id="UP000501128">
    <property type="component" value="Chromosome"/>
</dbReference>
<dbReference type="InterPro" id="IPR036942">
    <property type="entry name" value="Beta-barrel_TonB_sf"/>
</dbReference>
<keyword evidence="11 12" id="KW-0998">Cell outer membrane</keyword>
<evidence type="ECO:0000256" key="13">
    <source>
        <dbReference type="RuleBase" id="RU003357"/>
    </source>
</evidence>
<dbReference type="Gene3D" id="2.170.130.10">
    <property type="entry name" value="TonB-dependent receptor, plug domain"/>
    <property type="match status" value="1"/>
</dbReference>
<dbReference type="Gene3D" id="2.60.40.1120">
    <property type="entry name" value="Carboxypeptidase-like, regulatory domain"/>
    <property type="match status" value="1"/>
</dbReference>
<keyword evidence="6 14" id="KW-0732">Signal</keyword>
<feature type="chain" id="PRO_5029817029" evidence="14">
    <location>
        <begin position="22"/>
        <end position="944"/>
    </location>
</feature>
<keyword evidence="7" id="KW-0408">Iron</keyword>
<dbReference type="Pfam" id="PF13715">
    <property type="entry name" value="CarbopepD_reg_2"/>
    <property type="match status" value="1"/>
</dbReference>
<dbReference type="InterPro" id="IPR000531">
    <property type="entry name" value="Beta-barrel_TonB"/>
</dbReference>
<keyword evidence="10 12" id="KW-0472">Membrane</keyword>
<evidence type="ECO:0000313" key="17">
    <source>
        <dbReference type="EMBL" id="QJD79984.1"/>
    </source>
</evidence>
<keyword evidence="3 12" id="KW-1134">Transmembrane beta strand</keyword>
<keyword evidence="17" id="KW-0675">Receptor</keyword>
<keyword evidence="9 13" id="KW-0798">TonB box</keyword>
<feature type="domain" description="TonB-dependent receptor plug" evidence="16">
    <location>
        <begin position="125"/>
        <end position="235"/>
    </location>
</feature>